<reference evidence="1" key="1">
    <citation type="submission" date="2022-01" db="EMBL/GenBank/DDBJ databases">
        <authorList>
            <person name="King R."/>
        </authorList>
    </citation>
    <scope>NUCLEOTIDE SEQUENCE</scope>
</reference>
<dbReference type="Proteomes" id="UP001152798">
    <property type="component" value="Chromosome 3"/>
</dbReference>
<evidence type="ECO:0000313" key="2">
    <source>
        <dbReference type="Proteomes" id="UP001152798"/>
    </source>
</evidence>
<organism evidence="1 2">
    <name type="scientific">Nezara viridula</name>
    <name type="common">Southern green stink bug</name>
    <name type="synonym">Cimex viridulus</name>
    <dbReference type="NCBI Taxonomy" id="85310"/>
    <lineage>
        <taxon>Eukaryota</taxon>
        <taxon>Metazoa</taxon>
        <taxon>Ecdysozoa</taxon>
        <taxon>Arthropoda</taxon>
        <taxon>Hexapoda</taxon>
        <taxon>Insecta</taxon>
        <taxon>Pterygota</taxon>
        <taxon>Neoptera</taxon>
        <taxon>Paraneoptera</taxon>
        <taxon>Hemiptera</taxon>
        <taxon>Heteroptera</taxon>
        <taxon>Panheteroptera</taxon>
        <taxon>Pentatomomorpha</taxon>
        <taxon>Pentatomoidea</taxon>
        <taxon>Pentatomidae</taxon>
        <taxon>Pentatominae</taxon>
        <taxon>Nezara</taxon>
    </lineage>
</organism>
<dbReference type="EMBL" id="OV725079">
    <property type="protein sequence ID" value="CAH1397056.1"/>
    <property type="molecule type" value="Genomic_DNA"/>
</dbReference>
<protein>
    <submittedName>
        <fullName evidence="1">Uncharacterized protein</fullName>
    </submittedName>
</protein>
<gene>
    <name evidence="1" type="ORF">NEZAVI_LOCUS6983</name>
</gene>
<dbReference type="AlphaFoldDB" id="A0A9P0H855"/>
<keyword evidence="2" id="KW-1185">Reference proteome</keyword>
<accession>A0A9P0H855</accession>
<evidence type="ECO:0000313" key="1">
    <source>
        <dbReference type="EMBL" id="CAH1397056.1"/>
    </source>
</evidence>
<proteinExistence type="predicted"/>
<name>A0A9P0H855_NEZVI</name>
<sequence length="97" mass="10740">MALLNEVVINRLDEKNSTYQFELQVGWPLLKAGLDYKTGVIPFATSGTVILYNTGNTLLILGEIVGKNDICEVILRNVVLKDLGELQFTIEPSSPFN</sequence>